<dbReference type="EMBL" id="UYJE01008045">
    <property type="protein sequence ID" value="VDI60533.1"/>
    <property type="molecule type" value="Genomic_DNA"/>
</dbReference>
<evidence type="ECO:0000313" key="2">
    <source>
        <dbReference type="EMBL" id="VDI60533.1"/>
    </source>
</evidence>
<reference evidence="2" key="1">
    <citation type="submission" date="2018-11" db="EMBL/GenBank/DDBJ databases">
        <authorList>
            <person name="Alioto T."/>
            <person name="Alioto T."/>
        </authorList>
    </citation>
    <scope>NUCLEOTIDE SEQUENCE</scope>
</reference>
<keyword evidence="3" id="KW-1185">Reference proteome</keyword>
<keyword evidence="1" id="KW-1133">Transmembrane helix</keyword>
<keyword evidence="1" id="KW-0812">Transmembrane</keyword>
<sequence>MLLEIFSSGVKETNTARKMDTIELTCFLIVGLLQFNLCQGISIDVKEDEVSDCVNPPVKIICEFTSDELKANNNELIIMHGGLTMANCKSDSLTCTTGGGRYNVTIGNGRAVLTISNMDVYYAGTTWGCHAGPKMASLKLRYFRAATESFSSQFLSLRQISIVDVVTLFIAITILLVLIIKVVCLSCCRGQEKEKDVESCSCSCIGDLFSRRQKEPVKTGYTGKKYDVKTSYVIEDPHHIPDASCKTGLDRKTEAEQACKNVPEETKKVAAEKLTEYVEARKPLMSTSDAKE</sequence>
<dbReference type="AlphaFoldDB" id="A0A8B6G8X2"/>
<keyword evidence="1" id="KW-0472">Membrane</keyword>
<comment type="caution">
    <text evidence="2">The sequence shown here is derived from an EMBL/GenBank/DDBJ whole genome shotgun (WGS) entry which is preliminary data.</text>
</comment>
<organism evidence="2 3">
    <name type="scientific">Mytilus galloprovincialis</name>
    <name type="common">Mediterranean mussel</name>
    <dbReference type="NCBI Taxonomy" id="29158"/>
    <lineage>
        <taxon>Eukaryota</taxon>
        <taxon>Metazoa</taxon>
        <taxon>Spiralia</taxon>
        <taxon>Lophotrochozoa</taxon>
        <taxon>Mollusca</taxon>
        <taxon>Bivalvia</taxon>
        <taxon>Autobranchia</taxon>
        <taxon>Pteriomorphia</taxon>
        <taxon>Mytilida</taxon>
        <taxon>Mytiloidea</taxon>
        <taxon>Mytilidae</taxon>
        <taxon>Mytilinae</taxon>
        <taxon>Mytilus</taxon>
    </lineage>
</organism>
<evidence type="ECO:0000256" key="1">
    <source>
        <dbReference type="SAM" id="Phobius"/>
    </source>
</evidence>
<dbReference type="Proteomes" id="UP000596742">
    <property type="component" value="Unassembled WGS sequence"/>
</dbReference>
<proteinExistence type="predicted"/>
<gene>
    <name evidence="2" type="ORF">MGAL_10B026465</name>
</gene>
<protein>
    <submittedName>
        <fullName evidence="2">Uncharacterized protein</fullName>
    </submittedName>
</protein>
<evidence type="ECO:0000313" key="3">
    <source>
        <dbReference type="Proteomes" id="UP000596742"/>
    </source>
</evidence>
<name>A0A8B6G8X2_MYTGA</name>
<dbReference type="OrthoDB" id="6087445at2759"/>
<feature type="transmembrane region" description="Helical" evidence="1">
    <location>
        <begin position="162"/>
        <end position="183"/>
    </location>
</feature>
<accession>A0A8B6G8X2</accession>